<evidence type="ECO:0000256" key="9">
    <source>
        <dbReference type="ARBA" id="ARBA00023157"/>
    </source>
</evidence>
<dbReference type="GO" id="GO:0016807">
    <property type="term" value="F:cysteine-type carboxypeptidase activity"/>
    <property type="evidence" value="ECO:0007669"/>
    <property type="project" value="UniProtKB-EC"/>
</dbReference>
<evidence type="ECO:0000256" key="1">
    <source>
        <dbReference type="ARBA" id="ARBA00001594"/>
    </source>
</evidence>
<evidence type="ECO:0000256" key="13">
    <source>
        <dbReference type="SAM" id="SignalP"/>
    </source>
</evidence>
<feature type="domain" description="Peptidase C1A papain C-terminal" evidence="14">
    <location>
        <begin position="58"/>
        <end position="298"/>
    </location>
</feature>
<keyword evidence="8" id="KW-0865">Zymogen</keyword>
<evidence type="ECO:0000313" key="15">
    <source>
        <dbReference type="EMBL" id="CAB1416541.1"/>
    </source>
</evidence>
<comment type="function">
    <text evidence="11">Exhibits carboxy-monopeptidase as well as carboxy-dipeptidase activity. Capable of producing kinin potentiating peptides.</text>
</comment>
<sequence length="368" mass="40388">MASSDAPLLLLCCLASCSLLISGFTLESEPCYKPIRDHRPRSVRTQARPHEYLKVSDLPPSWDWRNIQGKNYVSTTRNQHIPQYCGSCWAMGATSALADRINIKRGGAWPSAYLSVQNVIDCGGAGSCFGGDHLGVYAYAHEQGIPDETCNNYQAKNQKCELFNQCGTCSFFESCAVVKNYTLWKVGDYGNVSGRDKMKAELYKNGPISCALMATGGLESYSGGVFSEFHPLSLPNHIVSVAGWGVSEEGAEYWIVRNSWGEFWGERGWARIVTSSYKGGKGNWFNLGIEKHCLLAPVPLSGTCYFQLDSEEERCSSCRSESTRGWRLQLGSDTQDYSLVPSLTFGFSGSSLSCSDPGPAMSISRPQP</sequence>
<dbReference type="InterPro" id="IPR013128">
    <property type="entry name" value="Peptidase_C1A"/>
</dbReference>
<dbReference type="AlphaFoldDB" id="A0A9N7TP64"/>
<dbReference type="Proteomes" id="UP001153269">
    <property type="component" value="Unassembled WGS sequence"/>
</dbReference>
<accession>A0A9N7TP64</accession>
<dbReference type="PRINTS" id="PR00705">
    <property type="entry name" value="PAPAIN"/>
</dbReference>
<keyword evidence="9" id="KW-1015">Disulfide bond</keyword>
<evidence type="ECO:0000256" key="6">
    <source>
        <dbReference type="ARBA" id="ARBA00022801"/>
    </source>
</evidence>
<dbReference type="SUPFAM" id="SSF54001">
    <property type="entry name" value="Cysteine proteinases"/>
    <property type="match status" value="1"/>
</dbReference>
<evidence type="ECO:0000256" key="7">
    <source>
        <dbReference type="ARBA" id="ARBA00022807"/>
    </source>
</evidence>
<feature type="signal peptide" evidence="13">
    <location>
        <begin position="1"/>
        <end position="23"/>
    </location>
</feature>
<dbReference type="SMART" id="SM00645">
    <property type="entry name" value="Pept_C1"/>
    <property type="match status" value="1"/>
</dbReference>
<dbReference type="PANTHER" id="PTHR12411">
    <property type="entry name" value="CYSTEINE PROTEASE FAMILY C1-RELATED"/>
    <property type="match status" value="1"/>
</dbReference>
<keyword evidence="5 13" id="KW-0732">Signal</keyword>
<comment type="catalytic activity">
    <reaction evidence="1">
        <text>Release of C-terminal amino acid residues with broad specificity, but lacks action on C-terminal proline. Shows weak endopeptidase activity.</text>
        <dbReference type="EC" id="3.4.18.1"/>
    </reaction>
</comment>
<dbReference type="EC" id="3.4.18.1" evidence="3"/>
<keyword evidence="10" id="KW-0325">Glycoprotein</keyword>
<evidence type="ECO:0000256" key="4">
    <source>
        <dbReference type="ARBA" id="ARBA00022670"/>
    </source>
</evidence>
<dbReference type="EMBL" id="CADEAL010000214">
    <property type="protein sequence ID" value="CAB1416541.1"/>
    <property type="molecule type" value="Genomic_DNA"/>
</dbReference>
<evidence type="ECO:0000256" key="8">
    <source>
        <dbReference type="ARBA" id="ARBA00023145"/>
    </source>
</evidence>
<evidence type="ECO:0000256" key="11">
    <source>
        <dbReference type="ARBA" id="ARBA00056802"/>
    </source>
</evidence>
<dbReference type="GO" id="GO:0006508">
    <property type="term" value="P:proteolysis"/>
    <property type="evidence" value="ECO:0007669"/>
    <property type="project" value="UniProtKB-KW"/>
</dbReference>
<comment type="similarity">
    <text evidence="2">Belongs to the peptidase C1 family.</text>
</comment>
<evidence type="ECO:0000313" key="16">
    <source>
        <dbReference type="Proteomes" id="UP001153269"/>
    </source>
</evidence>
<reference evidence="15" key="1">
    <citation type="submission" date="2020-03" db="EMBL/GenBank/DDBJ databases">
        <authorList>
            <person name="Weist P."/>
        </authorList>
    </citation>
    <scope>NUCLEOTIDE SEQUENCE</scope>
</reference>
<keyword evidence="6" id="KW-0378">Hydrolase</keyword>
<evidence type="ECO:0000256" key="12">
    <source>
        <dbReference type="ARBA" id="ARBA00072061"/>
    </source>
</evidence>
<feature type="chain" id="PRO_5040444556" description="Cathepsin Z" evidence="13">
    <location>
        <begin position="24"/>
        <end position="368"/>
    </location>
</feature>
<dbReference type="InterPro" id="IPR000668">
    <property type="entry name" value="Peptidase_C1A_C"/>
</dbReference>
<dbReference type="InterPro" id="IPR033157">
    <property type="entry name" value="CTSZ"/>
</dbReference>
<evidence type="ECO:0000256" key="5">
    <source>
        <dbReference type="ARBA" id="ARBA00022729"/>
    </source>
</evidence>
<gene>
    <name evidence="15" type="ORF">PLEPLA_LOCUS4332</name>
</gene>
<evidence type="ECO:0000259" key="14">
    <source>
        <dbReference type="SMART" id="SM00645"/>
    </source>
</evidence>
<comment type="caution">
    <text evidence="15">The sequence shown here is derived from an EMBL/GenBank/DDBJ whole genome shotgun (WGS) entry which is preliminary data.</text>
</comment>
<dbReference type="Pfam" id="PF00112">
    <property type="entry name" value="Peptidase_C1"/>
    <property type="match status" value="1"/>
</dbReference>
<protein>
    <recommendedName>
        <fullName evidence="12">Cathepsin Z</fullName>
        <ecNumber evidence="3">3.4.18.1</ecNumber>
    </recommendedName>
</protein>
<evidence type="ECO:0000256" key="10">
    <source>
        <dbReference type="ARBA" id="ARBA00023180"/>
    </source>
</evidence>
<dbReference type="FunFam" id="3.90.70.10:FF:000060">
    <property type="entry name" value="Cathepsin Z"/>
    <property type="match status" value="1"/>
</dbReference>
<keyword evidence="4" id="KW-0645">Protease</keyword>
<dbReference type="InterPro" id="IPR038765">
    <property type="entry name" value="Papain-like_cys_pep_sf"/>
</dbReference>
<keyword evidence="7" id="KW-0788">Thiol protease</keyword>
<name>A0A9N7TP64_PLEPL</name>
<evidence type="ECO:0000256" key="3">
    <source>
        <dbReference type="ARBA" id="ARBA00012516"/>
    </source>
</evidence>
<dbReference type="CDD" id="cd02698">
    <property type="entry name" value="Peptidase_C1A_CathepsinX"/>
    <property type="match status" value="1"/>
</dbReference>
<keyword evidence="16" id="KW-1185">Reference proteome</keyword>
<dbReference type="Gene3D" id="3.90.70.10">
    <property type="entry name" value="Cysteine proteinases"/>
    <property type="match status" value="1"/>
</dbReference>
<proteinExistence type="inferred from homology"/>
<organism evidence="15 16">
    <name type="scientific">Pleuronectes platessa</name>
    <name type="common">European plaice</name>
    <dbReference type="NCBI Taxonomy" id="8262"/>
    <lineage>
        <taxon>Eukaryota</taxon>
        <taxon>Metazoa</taxon>
        <taxon>Chordata</taxon>
        <taxon>Craniata</taxon>
        <taxon>Vertebrata</taxon>
        <taxon>Euteleostomi</taxon>
        <taxon>Actinopterygii</taxon>
        <taxon>Neopterygii</taxon>
        <taxon>Teleostei</taxon>
        <taxon>Neoteleostei</taxon>
        <taxon>Acanthomorphata</taxon>
        <taxon>Carangaria</taxon>
        <taxon>Pleuronectiformes</taxon>
        <taxon>Pleuronectoidei</taxon>
        <taxon>Pleuronectidae</taxon>
        <taxon>Pleuronectes</taxon>
    </lineage>
</organism>
<evidence type="ECO:0000256" key="2">
    <source>
        <dbReference type="ARBA" id="ARBA00008455"/>
    </source>
</evidence>